<feature type="transmembrane region" description="Helical" evidence="1">
    <location>
        <begin position="485"/>
        <end position="506"/>
    </location>
</feature>
<feature type="transmembrane region" description="Helical" evidence="1">
    <location>
        <begin position="533"/>
        <end position="556"/>
    </location>
</feature>
<dbReference type="InterPro" id="IPR014782">
    <property type="entry name" value="Peptidase_M1_dom"/>
</dbReference>
<keyword evidence="4" id="KW-1185">Reference proteome</keyword>
<feature type="transmembrane region" description="Helical" evidence="1">
    <location>
        <begin position="61"/>
        <end position="83"/>
    </location>
</feature>
<name>E8X742_GRATM</name>
<protein>
    <recommendedName>
        <fullName evidence="2">Peptidase M1 membrane alanine aminopeptidase domain-containing protein</fullName>
    </recommendedName>
</protein>
<dbReference type="Gene3D" id="1.10.390.10">
    <property type="entry name" value="Neutral Protease Domain 2"/>
    <property type="match status" value="1"/>
</dbReference>
<gene>
    <name evidence="3" type="ordered locus">AciX9_4320</name>
</gene>
<feature type="transmembrane region" description="Helical" evidence="1">
    <location>
        <begin position="179"/>
        <end position="200"/>
    </location>
</feature>
<keyword evidence="1" id="KW-1133">Transmembrane helix</keyword>
<feature type="transmembrane region" description="Helical" evidence="1">
    <location>
        <begin position="109"/>
        <end position="133"/>
    </location>
</feature>
<sequence length="1222" mass="139347">MTQFWEFFTFELKFRVKSISTYVYFLLWFTFEFLCIASESFGPIGNANGKVLLNGPYANTYNYIGASFFGVIVIAAIFGTSILRDFQRDTIQILFTKPISKVAYLGGRWAGSFVTTVFAFSGMLFGGVLGTFAPWADHTRIAPNHLFWYLQPFFSVSIVQIFFLGSLFFLVAALSRKIFIVYLQGAALFILYFIGSNAVLANQTLERFWPAIFDPIGFVYSDSIARYWTVVEKNSQLFAWSGVFLYNRLLWSAIGLLSLLAVWKLFPISVEALTAKASSKRANLRREQEEAVRPRRSLVAVPLPRVQQFFGSGTSFAQFLSLTRIRISNIVHEIPFWGILILMIALACVNGHYAGHFAGENVWPVTYLMLQSVEGGASLFFYIVATLYGAELMWRERDTRFDGIHDALPMRETTDWLSKLTALCFVELVLLTVAGICGITMQTVAGYYHYELLQYAKELYLVAFPQVLIFVLLALFVQTVVSNKFIGHGIVILVFVITPILSNFGWENTLYLPGNTTSVTYSDMNGYGHFVQALIWSSGYWLGFMCVLGVISVTLARRGSETGWAARFKLAGQRAPRLLPAGILFLLVTVGSGFWFCYNAHVLNVYINAKQGRKIQAQYERENKKYIHQLQLKLIAVDTKVDIFPERRSFAGSGHFVLQNKYPTPISQVHISDAHSGAFGAINTEPSIQEISFNRPFHVVSVSSNRQYTIYEFNTPVAPGETVEMTFKVSHTSRGFKDGHESPEFAYSGTFFDQAWFPNIGYDTGVELQDPRRRREEHLGELELLPHRGDPWGSLISQDYIKYRTTVSTSDSDNEGQPQIAISPGYLQKDWHENGRHYFTYDMGDVPMAAWFSFNSGRYQVTRDVYQGINGPIKLEIYHVPSHTYDLDDMMQSSKASLAYYEKNYGPYQFKQYRIIEYPRYRQFAESLANTVPFSESIGFIDRVEKPDDIDFAYFVTAHEFAHQWWGHQLIGGNVEGSNMMSESLAEYSALRVMEKKYDTDRMHKFLTHELDGYLRGRAGELRHENPLVLVQNEIYVWYQKGAMVLYALSDYIGEDKLNAALHDFLMQHQYPNVNTTQEVPYPDTRQLVNALRAVTPPEYQYYITDAFENIVLYDNKALTATYVQTSDKKYKVTLTVQARKVKADGNGTESPMPLADYIDVGVFSGKKDHEKQLYLKREKLTQEKQTFEIVVNELPARAGIDPYNKLIDRVSDDNEIDVSKP</sequence>
<feature type="transmembrane region" description="Helical" evidence="1">
    <location>
        <begin position="334"/>
        <end position="355"/>
    </location>
</feature>
<dbReference type="HOGENOM" id="CLU_007999_0_0_0"/>
<dbReference type="RefSeq" id="WP_013572995.1">
    <property type="nucleotide sequence ID" value="NC_015058.1"/>
</dbReference>
<dbReference type="OrthoDB" id="100605at2"/>
<evidence type="ECO:0000256" key="1">
    <source>
        <dbReference type="SAM" id="Phobius"/>
    </source>
</evidence>
<dbReference type="AlphaFoldDB" id="E8X742"/>
<accession>E8X742</accession>
<dbReference type="GO" id="GO:0008237">
    <property type="term" value="F:metallopeptidase activity"/>
    <property type="evidence" value="ECO:0007669"/>
    <property type="project" value="InterPro"/>
</dbReference>
<keyword evidence="1" id="KW-0812">Transmembrane</keyword>
<keyword evidence="1" id="KW-0472">Membrane</keyword>
<feature type="transmembrane region" description="Helical" evidence="1">
    <location>
        <begin position="249"/>
        <end position="266"/>
    </location>
</feature>
<dbReference type="SUPFAM" id="SSF55486">
    <property type="entry name" value="Metalloproteases ('zincins'), catalytic domain"/>
    <property type="match status" value="1"/>
</dbReference>
<evidence type="ECO:0000313" key="3">
    <source>
        <dbReference type="EMBL" id="ADW71276.1"/>
    </source>
</evidence>
<feature type="domain" description="Peptidase M1 membrane alanine aminopeptidase" evidence="2">
    <location>
        <begin position="892"/>
        <end position="1077"/>
    </location>
</feature>
<feature type="transmembrane region" description="Helical" evidence="1">
    <location>
        <begin position="420"/>
        <end position="447"/>
    </location>
</feature>
<feature type="transmembrane region" description="Helical" evidence="1">
    <location>
        <begin position="375"/>
        <end position="394"/>
    </location>
</feature>
<evidence type="ECO:0000313" key="4">
    <source>
        <dbReference type="Proteomes" id="UP000000343"/>
    </source>
</evidence>
<feature type="transmembrane region" description="Helical" evidence="1">
    <location>
        <begin position="459"/>
        <end position="478"/>
    </location>
</feature>
<dbReference type="Proteomes" id="UP000000343">
    <property type="component" value="Plasmid pACIX903"/>
</dbReference>
<proteinExistence type="predicted"/>
<feature type="transmembrane region" description="Helical" evidence="1">
    <location>
        <begin position="153"/>
        <end position="172"/>
    </location>
</feature>
<dbReference type="GO" id="GO:0008270">
    <property type="term" value="F:zinc ion binding"/>
    <property type="evidence" value="ECO:0007669"/>
    <property type="project" value="InterPro"/>
</dbReference>
<feature type="transmembrane region" description="Helical" evidence="1">
    <location>
        <begin position="577"/>
        <end position="596"/>
    </location>
</feature>
<dbReference type="KEGG" id="acm:AciX9_4320"/>
<keyword evidence="3" id="KW-0614">Plasmid</keyword>
<dbReference type="EMBL" id="CP002483">
    <property type="protein sequence ID" value="ADW71276.1"/>
    <property type="molecule type" value="Genomic_DNA"/>
</dbReference>
<reference evidence="4" key="1">
    <citation type="submission" date="2011-01" db="EMBL/GenBank/DDBJ databases">
        <title>Complete sequence of plasmid3 of Acidobacterium sp. MP5ACTX9.</title>
        <authorList>
            <consortium name="US DOE Joint Genome Institute"/>
            <person name="Lucas S."/>
            <person name="Copeland A."/>
            <person name="Lapidus A."/>
            <person name="Cheng J.-F."/>
            <person name="Goodwin L."/>
            <person name="Pitluck S."/>
            <person name="Teshima H."/>
            <person name="Detter J.C."/>
            <person name="Han C."/>
            <person name="Tapia R."/>
            <person name="Land M."/>
            <person name="Hauser L."/>
            <person name="Kyrpides N."/>
            <person name="Ivanova N."/>
            <person name="Ovchinnikova G."/>
            <person name="Pagani I."/>
            <person name="Rawat S.R."/>
            <person name="Mannisto M."/>
            <person name="Haggblom M.M."/>
            <person name="Woyke T."/>
        </authorList>
    </citation>
    <scope>NUCLEOTIDE SEQUENCE [LARGE SCALE GENOMIC DNA]</scope>
    <source>
        <strain evidence="4">MP5ACTX9</strain>
        <plasmid evidence="4">Plasmid pACIX903</plasmid>
    </source>
</reference>
<organism evidence="4">
    <name type="scientific">Granulicella tundricola (strain ATCC BAA-1859 / DSM 23138 / MP5ACTX9)</name>
    <dbReference type="NCBI Taxonomy" id="1198114"/>
    <lineage>
        <taxon>Bacteria</taxon>
        <taxon>Pseudomonadati</taxon>
        <taxon>Acidobacteriota</taxon>
        <taxon>Terriglobia</taxon>
        <taxon>Terriglobales</taxon>
        <taxon>Acidobacteriaceae</taxon>
        <taxon>Granulicella</taxon>
    </lineage>
</organism>
<evidence type="ECO:0000259" key="2">
    <source>
        <dbReference type="Pfam" id="PF01433"/>
    </source>
</evidence>
<feature type="transmembrane region" description="Helical" evidence="1">
    <location>
        <begin position="21"/>
        <end position="41"/>
    </location>
</feature>
<geneLocation type="plasmid" evidence="3 4">
    <name>pACIX903</name>
</geneLocation>
<dbReference type="Pfam" id="PF01433">
    <property type="entry name" value="Peptidase_M1"/>
    <property type="match status" value="1"/>
</dbReference>
<dbReference type="InterPro" id="IPR027268">
    <property type="entry name" value="Peptidase_M4/M1_CTD_sf"/>
</dbReference>